<dbReference type="GO" id="GO:0005737">
    <property type="term" value="C:cytoplasm"/>
    <property type="evidence" value="ECO:0007669"/>
    <property type="project" value="UniProtKB-ARBA"/>
</dbReference>
<evidence type="ECO:0000313" key="6">
    <source>
        <dbReference type="Proteomes" id="UP000295705"/>
    </source>
</evidence>
<name>A0A4R6UWD4_9PSEU</name>
<protein>
    <submittedName>
        <fullName evidence="5">Golgi phosphoprotein 3 GPP34</fullName>
    </submittedName>
</protein>
<comment type="subcellular location">
    <subcellularLocation>
        <location evidence="1">Golgi apparatus membrane</location>
        <topology evidence="1">Peripheral membrane protein</topology>
        <orientation evidence="1">Cytoplasmic side</orientation>
    </subcellularLocation>
</comment>
<dbReference type="EMBL" id="SNYO01000008">
    <property type="protein sequence ID" value="TDQ51670.1"/>
    <property type="molecule type" value="Genomic_DNA"/>
</dbReference>
<proteinExistence type="predicted"/>
<dbReference type="InterPro" id="IPR038261">
    <property type="entry name" value="GPP34-like_sf"/>
</dbReference>
<dbReference type="RefSeq" id="WP_133828657.1">
    <property type="nucleotide sequence ID" value="NZ_BAABHR010000040.1"/>
</dbReference>
<dbReference type="Pfam" id="PF05719">
    <property type="entry name" value="GPP34"/>
    <property type="match status" value="1"/>
</dbReference>
<dbReference type="Gene3D" id="1.10.3630.10">
    <property type="entry name" value="yeast vps74-n-term truncation variant domain like"/>
    <property type="match status" value="1"/>
</dbReference>
<keyword evidence="3" id="KW-0446">Lipid-binding</keyword>
<evidence type="ECO:0000256" key="2">
    <source>
        <dbReference type="ARBA" id="ARBA00023034"/>
    </source>
</evidence>
<dbReference type="AlphaFoldDB" id="A0A4R6UWD4"/>
<organism evidence="5 6">
    <name type="scientific">Actinomycetospora succinea</name>
    <dbReference type="NCBI Taxonomy" id="663603"/>
    <lineage>
        <taxon>Bacteria</taxon>
        <taxon>Bacillati</taxon>
        <taxon>Actinomycetota</taxon>
        <taxon>Actinomycetes</taxon>
        <taxon>Pseudonocardiales</taxon>
        <taxon>Pseudonocardiaceae</taxon>
        <taxon>Actinomycetospora</taxon>
    </lineage>
</organism>
<evidence type="ECO:0000313" key="5">
    <source>
        <dbReference type="EMBL" id="TDQ51670.1"/>
    </source>
</evidence>
<evidence type="ECO:0000256" key="3">
    <source>
        <dbReference type="ARBA" id="ARBA00023121"/>
    </source>
</evidence>
<comment type="caution">
    <text evidence="5">The sequence shown here is derived from an EMBL/GenBank/DDBJ whole genome shotgun (WGS) entry which is preliminary data.</text>
</comment>
<keyword evidence="6" id="KW-1185">Reference proteome</keyword>
<reference evidence="5 6" key="1">
    <citation type="submission" date="2019-03" db="EMBL/GenBank/DDBJ databases">
        <title>Genomic Encyclopedia of Type Strains, Phase IV (KMG-IV): sequencing the most valuable type-strain genomes for metagenomic binning, comparative biology and taxonomic classification.</title>
        <authorList>
            <person name="Goeker M."/>
        </authorList>
    </citation>
    <scope>NUCLEOTIDE SEQUENCE [LARGE SCALE GENOMIC DNA]</scope>
    <source>
        <strain evidence="5 6">DSM 45775</strain>
    </source>
</reference>
<dbReference type="Proteomes" id="UP000295705">
    <property type="component" value="Unassembled WGS sequence"/>
</dbReference>
<dbReference type="OrthoDB" id="4962633at2"/>
<accession>A0A4R6UWD4</accession>
<dbReference type="InterPro" id="IPR008628">
    <property type="entry name" value="GPP34-like"/>
</dbReference>
<sequence length="219" mass="23519">MRTAEDLALLLHDPDTGAPLVDSTSLPRGLAGAVVLQLVLDDRARLEERRWKTVMGIGDRTPTGDHVLDLALERLPTDPTPKAAIEKLQSRVKDPLMAGLVHDGSVRLEERTFLGMARTPYYPAADRRRRDAVAGRMRSVLVDGVAPTTDDAALVALLRAVRAEHKVVPEGQVPKRALRDRSKVIAEGEWAGEAVRRAIADVYGAIAAVTAAGAATTGT</sequence>
<evidence type="ECO:0000256" key="1">
    <source>
        <dbReference type="ARBA" id="ARBA00004255"/>
    </source>
</evidence>
<dbReference type="GO" id="GO:0070273">
    <property type="term" value="F:phosphatidylinositol-4-phosphate binding"/>
    <property type="evidence" value="ECO:0007669"/>
    <property type="project" value="InterPro"/>
</dbReference>
<evidence type="ECO:0000256" key="4">
    <source>
        <dbReference type="ARBA" id="ARBA00023136"/>
    </source>
</evidence>
<keyword evidence="4" id="KW-0472">Membrane</keyword>
<dbReference type="GO" id="GO:0012505">
    <property type="term" value="C:endomembrane system"/>
    <property type="evidence" value="ECO:0007669"/>
    <property type="project" value="UniProtKB-ARBA"/>
</dbReference>
<keyword evidence="2" id="KW-0333">Golgi apparatus</keyword>
<gene>
    <name evidence="5" type="ORF">EV188_10830</name>
</gene>